<gene>
    <name evidence="1" type="ORF">MRATA1EN22A_LOCUS23404</name>
</gene>
<proteinExistence type="predicted"/>
<accession>A0AC59ZUW0</accession>
<dbReference type="Proteomes" id="UP001162501">
    <property type="component" value="Chromosome 4"/>
</dbReference>
<evidence type="ECO:0000313" key="2">
    <source>
        <dbReference type="Proteomes" id="UP001162501"/>
    </source>
</evidence>
<reference evidence="1" key="2">
    <citation type="submission" date="2025-03" db="EMBL/GenBank/DDBJ databases">
        <authorList>
            <consortium name="ELIXIR-Norway"/>
            <consortium name="Elixir Norway"/>
        </authorList>
    </citation>
    <scope>NUCLEOTIDE SEQUENCE</scope>
</reference>
<protein>
    <submittedName>
        <fullName evidence="1">Uncharacterized protein</fullName>
    </submittedName>
</protein>
<reference evidence="1" key="1">
    <citation type="submission" date="2023-05" db="EMBL/GenBank/DDBJ databases">
        <authorList>
            <consortium name="ELIXIR-Norway"/>
        </authorList>
    </citation>
    <scope>NUCLEOTIDE SEQUENCE</scope>
</reference>
<name>A0AC59ZUW0_RANTA</name>
<sequence length="198" mass="20997">MLGAVGKAQRTGSKTRLRDRDRELKLIGVPSGPDPAPEGPPICLSLYSPPGSEHHSFLIPMAQGPELFHTSPSLPLRPLCLAGQALLQGRRHRGRALICGLLHALAPMGLWALQTGVPSATLVAWERDGPMHLSTESLHNSRTSWAGPGIASSRDRPAPRTPAEEEEEAAQAQSPAPKRGSGASVARGRLSWNPALSS</sequence>
<organism evidence="1 2">
    <name type="scientific">Rangifer tarandus platyrhynchus</name>
    <name type="common">Svalbard reindeer</name>
    <dbReference type="NCBI Taxonomy" id="3082113"/>
    <lineage>
        <taxon>Eukaryota</taxon>
        <taxon>Metazoa</taxon>
        <taxon>Chordata</taxon>
        <taxon>Craniata</taxon>
        <taxon>Vertebrata</taxon>
        <taxon>Euteleostomi</taxon>
        <taxon>Mammalia</taxon>
        <taxon>Eutheria</taxon>
        <taxon>Laurasiatheria</taxon>
        <taxon>Artiodactyla</taxon>
        <taxon>Ruminantia</taxon>
        <taxon>Pecora</taxon>
        <taxon>Cervidae</taxon>
        <taxon>Odocoileinae</taxon>
        <taxon>Rangifer</taxon>
    </lineage>
</organism>
<dbReference type="EMBL" id="OX596088">
    <property type="protein sequence ID" value="CAN0515137.1"/>
    <property type="molecule type" value="Genomic_DNA"/>
</dbReference>
<evidence type="ECO:0000313" key="1">
    <source>
        <dbReference type="EMBL" id="CAN0515137.1"/>
    </source>
</evidence>